<dbReference type="InterPro" id="IPR018958">
    <property type="entry name" value="Knr4/Smi1-like_dom"/>
</dbReference>
<proteinExistence type="predicted"/>
<dbReference type="Gene3D" id="3.40.1580.10">
    <property type="entry name" value="SMI1/KNR4-like"/>
    <property type="match status" value="1"/>
</dbReference>
<dbReference type="KEGG" id="plm:Plim_2458"/>
<sequence>MNWKVELEYSLHGAPADASSIANLETAIGVTLPSAYRDFLLTDGGGYLRDGLAKCTSPTPFGEHNITVLHSIDDVLGLLDSTITPRNMICIGCGHFGMTTCLSIAGLDHGQVFSLDTEMRYYWDDETLACYPALDPSIIEFFRLRDEGELPERPWGYECCYHIADSFPEFLNKLYRSTD</sequence>
<gene>
    <name evidence="2" type="ordered locus">Plim_2458</name>
</gene>
<accession>D5SPE0</accession>
<dbReference type="InterPro" id="IPR037883">
    <property type="entry name" value="Knr4/Smi1-like_sf"/>
</dbReference>
<dbReference type="STRING" id="521674.Plim_2458"/>
<name>D5SPE0_PLAL2</name>
<dbReference type="HOGENOM" id="CLU_1502143_0_0_0"/>
<feature type="domain" description="Knr4/Smi1-like" evidence="1">
    <location>
        <begin position="15"/>
        <end position="173"/>
    </location>
</feature>
<dbReference type="Pfam" id="PF09346">
    <property type="entry name" value="SMI1_KNR4"/>
    <property type="match status" value="1"/>
</dbReference>
<protein>
    <recommendedName>
        <fullName evidence="1">Knr4/Smi1-like domain-containing protein</fullName>
    </recommendedName>
</protein>
<keyword evidence="3" id="KW-1185">Reference proteome</keyword>
<dbReference type="RefSeq" id="WP_013110715.1">
    <property type="nucleotide sequence ID" value="NC_014148.1"/>
</dbReference>
<dbReference type="Proteomes" id="UP000002220">
    <property type="component" value="Chromosome"/>
</dbReference>
<evidence type="ECO:0000313" key="2">
    <source>
        <dbReference type="EMBL" id="ADG68284.1"/>
    </source>
</evidence>
<evidence type="ECO:0000259" key="1">
    <source>
        <dbReference type="SMART" id="SM00860"/>
    </source>
</evidence>
<dbReference type="OrthoDB" id="272396at2"/>
<dbReference type="SUPFAM" id="SSF160631">
    <property type="entry name" value="SMI1/KNR4-like"/>
    <property type="match status" value="1"/>
</dbReference>
<reference evidence="2 3" key="1">
    <citation type="journal article" date="2010" name="Stand. Genomic Sci.">
        <title>Complete genome sequence of Planctomyces limnophilus type strain (Mu 290).</title>
        <authorList>
            <person name="Labutti K."/>
            <person name="Sikorski J."/>
            <person name="Schneider S."/>
            <person name="Nolan M."/>
            <person name="Lucas S."/>
            <person name="Glavina Del Rio T."/>
            <person name="Tice H."/>
            <person name="Cheng J.F."/>
            <person name="Goodwin L."/>
            <person name="Pitluck S."/>
            <person name="Liolios K."/>
            <person name="Ivanova N."/>
            <person name="Mavromatis K."/>
            <person name="Mikhailova N."/>
            <person name="Pati A."/>
            <person name="Chen A."/>
            <person name="Palaniappan K."/>
            <person name="Land M."/>
            <person name="Hauser L."/>
            <person name="Chang Y.J."/>
            <person name="Jeffries C.D."/>
            <person name="Tindall B.J."/>
            <person name="Rohde M."/>
            <person name="Goker M."/>
            <person name="Woyke T."/>
            <person name="Bristow J."/>
            <person name="Eisen J.A."/>
            <person name="Markowitz V."/>
            <person name="Hugenholtz P."/>
            <person name="Kyrpides N.C."/>
            <person name="Klenk H.P."/>
            <person name="Lapidus A."/>
        </authorList>
    </citation>
    <scope>NUCLEOTIDE SEQUENCE [LARGE SCALE GENOMIC DNA]</scope>
    <source>
        <strain evidence="3">ATCC 43296 / DSM 3776 / IFAM 1008 / 290</strain>
    </source>
</reference>
<evidence type="ECO:0000313" key="3">
    <source>
        <dbReference type="Proteomes" id="UP000002220"/>
    </source>
</evidence>
<dbReference type="AlphaFoldDB" id="D5SPE0"/>
<dbReference type="SMART" id="SM00860">
    <property type="entry name" value="SMI1_KNR4"/>
    <property type="match status" value="1"/>
</dbReference>
<organism evidence="2 3">
    <name type="scientific">Planctopirus limnophila (strain ATCC 43296 / DSM 3776 / IFAM 1008 / Mu 290)</name>
    <name type="common">Planctomyces limnophilus</name>
    <dbReference type="NCBI Taxonomy" id="521674"/>
    <lineage>
        <taxon>Bacteria</taxon>
        <taxon>Pseudomonadati</taxon>
        <taxon>Planctomycetota</taxon>
        <taxon>Planctomycetia</taxon>
        <taxon>Planctomycetales</taxon>
        <taxon>Planctomycetaceae</taxon>
        <taxon>Planctopirus</taxon>
    </lineage>
</organism>
<dbReference type="EMBL" id="CP001744">
    <property type="protein sequence ID" value="ADG68284.1"/>
    <property type="molecule type" value="Genomic_DNA"/>
</dbReference>